<dbReference type="Pfam" id="PF02776">
    <property type="entry name" value="TPP_enzyme_N"/>
    <property type="match status" value="1"/>
</dbReference>
<dbReference type="FunFam" id="3.40.50.970:FF:000007">
    <property type="entry name" value="Acetolactate synthase"/>
    <property type="match status" value="1"/>
</dbReference>
<evidence type="ECO:0000256" key="6">
    <source>
        <dbReference type="ARBA" id="ARBA00022630"/>
    </source>
</evidence>
<dbReference type="GO" id="GO:0030976">
    <property type="term" value="F:thiamine pyrophosphate binding"/>
    <property type="evidence" value="ECO:0007669"/>
    <property type="project" value="UniProtKB-UniRule"/>
</dbReference>
<dbReference type="SUPFAM" id="SSF52518">
    <property type="entry name" value="Thiamin diphosphate-binding fold (THDP-binding)"/>
    <property type="match status" value="2"/>
</dbReference>
<keyword evidence="12 14" id="KW-0100">Branched-chain amino acid biosynthesis</keyword>
<dbReference type="PROSITE" id="PS00187">
    <property type="entry name" value="TPP_ENZYMES"/>
    <property type="match status" value="1"/>
</dbReference>
<keyword evidence="11 14" id="KW-0786">Thiamine pyrophosphate</keyword>
<keyword evidence="6" id="KW-0285">Flavoprotein</keyword>
<reference evidence="18" key="1">
    <citation type="journal article" date="2022" name="bioRxiv">
        <title>Thiovibrio frasassiensisgen. nov., sp. nov., an autotrophic, elemental sulfur disproportionating bacterium isolated from sulfidic karst sediment, and proposal of Thiovibrionaceae fam. nov.</title>
        <authorList>
            <person name="Aronson H."/>
            <person name="Thomas C."/>
            <person name="Bhattacharyya M."/>
            <person name="Eckstein S."/>
            <person name="Jensen S."/>
            <person name="Barco R."/>
            <person name="Macalady J."/>
            <person name="Amend J."/>
        </authorList>
    </citation>
    <scope>NUCLEOTIDE SEQUENCE</scope>
    <source>
        <strain evidence="18">RS19-109</strain>
    </source>
</reference>
<dbReference type="InterPro" id="IPR012846">
    <property type="entry name" value="Acetolactate_synth_lsu"/>
</dbReference>
<keyword evidence="10 14" id="KW-0460">Magnesium</keyword>
<evidence type="ECO:0000256" key="13">
    <source>
        <dbReference type="ARBA" id="ARBA00048670"/>
    </source>
</evidence>
<dbReference type="Proteomes" id="UP001154240">
    <property type="component" value="Unassembled WGS sequence"/>
</dbReference>
<dbReference type="GO" id="GO:0003984">
    <property type="term" value="F:acetolactate synthase activity"/>
    <property type="evidence" value="ECO:0007669"/>
    <property type="project" value="UniProtKB-EC"/>
</dbReference>
<evidence type="ECO:0000256" key="10">
    <source>
        <dbReference type="ARBA" id="ARBA00022842"/>
    </source>
</evidence>
<dbReference type="AlphaFoldDB" id="A0A9X4MFG7"/>
<dbReference type="FunFam" id="3.40.50.1220:FF:000008">
    <property type="entry name" value="Acetolactate synthase"/>
    <property type="match status" value="1"/>
</dbReference>
<accession>A0A9X4MFG7</accession>
<keyword evidence="7 14" id="KW-0808">Transferase</keyword>
<evidence type="ECO:0000256" key="1">
    <source>
        <dbReference type="ARBA" id="ARBA00004974"/>
    </source>
</evidence>
<feature type="domain" description="Thiamine pyrophosphate enzyme central" evidence="15">
    <location>
        <begin position="193"/>
        <end position="328"/>
    </location>
</feature>
<dbReference type="GO" id="GO:0000287">
    <property type="term" value="F:magnesium ion binding"/>
    <property type="evidence" value="ECO:0007669"/>
    <property type="project" value="UniProtKB-UniRule"/>
</dbReference>
<evidence type="ECO:0000313" key="18">
    <source>
        <dbReference type="EMBL" id="MDG4476564.1"/>
    </source>
</evidence>
<dbReference type="CDD" id="cd07035">
    <property type="entry name" value="TPP_PYR_POX_like"/>
    <property type="match status" value="1"/>
</dbReference>
<evidence type="ECO:0000259" key="17">
    <source>
        <dbReference type="Pfam" id="PF02776"/>
    </source>
</evidence>
<name>A0A9X4MFG7_9BACT</name>
<comment type="cofactor">
    <cofactor evidence="14">
        <name>thiamine diphosphate</name>
        <dbReference type="ChEBI" id="CHEBI:58937"/>
    </cofactor>
    <text evidence="14">Binds 1 thiamine pyrophosphate per subunit.</text>
</comment>
<evidence type="ECO:0000259" key="15">
    <source>
        <dbReference type="Pfam" id="PF00205"/>
    </source>
</evidence>
<keyword evidence="8 14" id="KW-0479">Metal-binding</keyword>
<dbReference type="InterPro" id="IPR039368">
    <property type="entry name" value="AHAS_TPP"/>
</dbReference>
<dbReference type="GO" id="GO:0009097">
    <property type="term" value="P:isoleucine biosynthetic process"/>
    <property type="evidence" value="ECO:0007669"/>
    <property type="project" value="TreeGrafter"/>
</dbReference>
<dbReference type="EC" id="2.2.1.6" evidence="4 14"/>
<dbReference type="PANTHER" id="PTHR18968:SF13">
    <property type="entry name" value="ACETOLACTATE SYNTHASE CATALYTIC SUBUNIT, MITOCHONDRIAL"/>
    <property type="match status" value="1"/>
</dbReference>
<dbReference type="GO" id="GO:0050660">
    <property type="term" value="F:flavin adenine dinucleotide binding"/>
    <property type="evidence" value="ECO:0007669"/>
    <property type="project" value="InterPro"/>
</dbReference>
<dbReference type="GO" id="GO:0005948">
    <property type="term" value="C:acetolactate synthase complex"/>
    <property type="evidence" value="ECO:0007669"/>
    <property type="project" value="UniProtKB-ARBA"/>
</dbReference>
<proteinExistence type="inferred from homology"/>
<comment type="catalytic activity">
    <reaction evidence="13 14">
        <text>2 pyruvate + H(+) = (2S)-2-acetolactate + CO2</text>
        <dbReference type="Rhea" id="RHEA:25249"/>
        <dbReference type="ChEBI" id="CHEBI:15361"/>
        <dbReference type="ChEBI" id="CHEBI:15378"/>
        <dbReference type="ChEBI" id="CHEBI:16526"/>
        <dbReference type="ChEBI" id="CHEBI:58476"/>
        <dbReference type="EC" id="2.2.1.6"/>
    </reaction>
</comment>
<evidence type="ECO:0000256" key="9">
    <source>
        <dbReference type="ARBA" id="ARBA00022827"/>
    </source>
</evidence>
<dbReference type="Pfam" id="PF00205">
    <property type="entry name" value="TPP_enzyme_M"/>
    <property type="match status" value="1"/>
</dbReference>
<dbReference type="InterPro" id="IPR012001">
    <property type="entry name" value="Thiamin_PyroP_enz_TPP-bd_dom"/>
</dbReference>
<dbReference type="InterPro" id="IPR000399">
    <property type="entry name" value="TPP-bd_CS"/>
</dbReference>
<dbReference type="InterPro" id="IPR012000">
    <property type="entry name" value="Thiamin_PyroP_enz_cen_dom"/>
</dbReference>
<evidence type="ECO:0000256" key="14">
    <source>
        <dbReference type="RuleBase" id="RU003591"/>
    </source>
</evidence>
<evidence type="ECO:0000256" key="2">
    <source>
        <dbReference type="ARBA" id="ARBA00005025"/>
    </source>
</evidence>
<dbReference type="EMBL" id="JAPHEH010000001">
    <property type="protein sequence ID" value="MDG4476564.1"/>
    <property type="molecule type" value="Genomic_DNA"/>
</dbReference>
<dbReference type="InterPro" id="IPR029061">
    <property type="entry name" value="THDP-binding"/>
</dbReference>
<gene>
    <name evidence="18" type="primary">ilvB</name>
    <name evidence="18" type="ORF">OLX77_10410</name>
</gene>
<dbReference type="InterPro" id="IPR011766">
    <property type="entry name" value="TPP_enzyme_TPP-bd"/>
</dbReference>
<comment type="caution">
    <text evidence="18">The sequence shown here is derived from an EMBL/GenBank/DDBJ whole genome shotgun (WGS) entry which is preliminary data.</text>
</comment>
<dbReference type="PANTHER" id="PTHR18968">
    <property type="entry name" value="THIAMINE PYROPHOSPHATE ENZYMES"/>
    <property type="match status" value="1"/>
</dbReference>
<comment type="cofactor">
    <cofactor evidence="14">
        <name>Mg(2+)</name>
        <dbReference type="ChEBI" id="CHEBI:18420"/>
    </cofactor>
    <text evidence="14">Binds 1 Mg(2+) ion per subunit.</text>
</comment>
<comment type="pathway">
    <text evidence="1 14">Amino-acid biosynthesis; L-isoleucine biosynthesis; L-isoleucine from 2-oxobutanoate: step 1/4.</text>
</comment>
<organism evidence="18 19">
    <name type="scientific">Thiovibrio frasassiensis</name>
    <dbReference type="NCBI Taxonomy" id="2984131"/>
    <lineage>
        <taxon>Bacteria</taxon>
        <taxon>Pseudomonadati</taxon>
        <taxon>Thermodesulfobacteriota</taxon>
        <taxon>Desulfobulbia</taxon>
        <taxon>Desulfobulbales</taxon>
        <taxon>Thiovibrionaceae</taxon>
        <taxon>Thiovibrio</taxon>
    </lineage>
</organism>
<evidence type="ECO:0000256" key="3">
    <source>
        <dbReference type="ARBA" id="ARBA00007812"/>
    </source>
</evidence>
<reference evidence="18" key="2">
    <citation type="submission" date="2022-10" db="EMBL/GenBank/DDBJ databases">
        <authorList>
            <person name="Aronson H.S."/>
        </authorList>
    </citation>
    <scope>NUCLEOTIDE SEQUENCE</scope>
    <source>
        <strain evidence="18">RS19-109</strain>
    </source>
</reference>
<sequence>MKLTGAQAFLKCLEEHGVDLIFGYPGGALIDVYDELMKNDNIHHVLTRHEQAAVHAADAYGRIKGSVGVALVTSGPGATNAVTGIASAYLDSIPLVVFTGQVPTKLIGNDAFQEVDIVGITRPITKHNYLVKDAEELIPIIREAFHLANTGRPGPVLVDLPKDVLATRITYPELKPISMRTYKPTYEPHPGQIEKACQAMLKAKKPVIYAGGGVILSDSNEELTELARKLNIPVTMTLMGLGGFPGTDPLSMGMLGMHGTYFANMAVANCDLLIAVGARFDDRVTGRVDAFAPHAQIIHIDIDPSSISKNVRVDIPIVADCKHALDAINAWFGRSKEFNVEECVEKNRPWHEQIREWKNKHPLGYIEETDIIKPQFVIQKLHELTGGDAIITTEVGQHQMWTAQFYHFNKPRQWATSGGLGVMGYGFPAAIGAQMAAPDKVVIDIAGDGSIQMNIQELATCRQEKLPVKVAILNNGYLGMVRQWQELFYNKQYSSTVMEVAPDFVKVAEAYGAVGLRALKPSDVEPVIKEALKTKNTVFMDFVIAREEGVYPMVPAGKATTEMLLV</sequence>
<dbReference type="FunFam" id="3.40.50.970:FF:000016">
    <property type="entry name" value="Acetolactate synthase"/>
    <property type="match status" value="1"/>
</dbReference>
<dbReference type="InterPro" id="IPR029035">
    <property type="entry name" value="DHS-like_NAD/FAD-binding_dom"/>
</dbReference>
<dbReference type="NCBIfam" id="TIGR00118">
    <property type="entry name" value="acolac_lg"/>
    <property type="match status" value="1"/>
</dbReference>
<comment type="pathway">
    <text evidence="2 14">Amino-acid biosynthesis; L-valine biosynthesis; L-valine from pyruvate: step 1/4.</text>
</comment>
<evidence type="ECO:0000256" key="8">
    <source>
        <dbReference type="ARBA" id="ARBA00022723"/>
    </source>
</evidence>
<comment type="similarity">
    <text evidence="3 14">Belongs to the TPP enzyme family.</text>
</comment>
<evidence type="ECO:0000259" key="16">
    <source>
        <dbReference type="Pfam" id="PF02775"/>
    </source>
</evidence>
<feature type="domain" description="Thiamine pyrophosphate enzyme N-terminal TPP-binding" evidence="17">
    <location>
        <begin position="4"/>
        <end position="119"/>
    </location>
</feature>
<keyword evidence="19" id="KW-1185">Reference proteome</keyword>
<evidence type="ECO:0000256" key="7">
    <source>
        <dbReference type="ARBA" id="ARBA00022679"/>
    </source>
</evidence>
<dbReference type="InterPro" id="IPR045229">
    <property type="entry name" value="TPP_enz"/>
</dbReference>
<feature type="domain" description="Thiamine pyrophosphate enzyme TPP-binding" evidence="16">
    <location>
        <begin position="395"/>
        <end position="541"/>
    </location>
</feature>
<dbReference type="Pfam" id="PF02775">
    <property type="entry name" value="TPP_enzyme_C"/>
    <property type="match status" value="1"/>
</dbReference>
<dbReference type="Gene3D" id="3.40.50.1220">
    <property type="entry name" value="TPP-binding domain"/>
    <property type="match status" value="1"/>
</dbReference>
<keyword evidence="5 14" id="KW-0028">Amino-acid biosynthesis</keyword>
<dbReference type="SUPFAM" id="SSF52467">
    <property type="entry name" value="DHS-like NAD/FAD-binding domain"/>
    <property type="match status" value="1"/>
</dbReference>
<evidence type="ECO:0000256" key="4">
    <source>
        <dbReference type="ARBA" id="ARBA00013145"/>
    </source>
</evidence>
<evidence type="ECO:0000256" key="5">
    <source>
        <dbReference type="ARBA" id="ARBA00022605"/>
    </source>
</evidence>
<evidence type="ECO:0000256" key="12">
    <source>
        <dbReference type="ARBA" id="ARBA00023304"/>
    </source>
</evidence>
<dbReference type="GO" id="GO:0009099">
    <property type="term" value="P:L-valine biosynthetic process"/>
    <property type="evidence" value="ECO:0007669"/>
    <property type="project" value="TreeGrafter"/>
</dbReference>
<dbReference type="Gene3D" id="3.40.50.970">
    <property type="match status" value="2"/>
</dbReference>
<dbReference type="RefSeq" id="WP_307633531.1">
    <property type="nucleotide sequence ID" value="NZ_JAPHEH010000001.1"/>
</dbReference>
<keyword evidence="9" id="KW-0274">FAD</keyword>
<evidence type="ECO:0000313" key="19">
    <source>
        <dbReference type="Proteomes" id="UP001154240"/>
    </source>
</evidence>
<protein>
    <recommendedName>
        <fullName evidence="4 14">Acetolactate synthase</fullName>
        <ecNumber evidence="4 14">2.2.1.6</ecNumber>
    </recommendedName>
</protein>
<evidence type="ECO:0000256" key="11">
    <source>
        <dbReference type="ARBA" id="ARBA00023052"/>
    </source>
</evidence>
<dbReference type="CDD" id="cd02015">
    <property type="entry name" value="TPP_AHAS"/>
    <property type="match status" value="1"/>
</dbReference>